<dbReference type="Proteomes" id="UP001305779">
    <property type="component" value="Unassembled WGS sequence"/>
</dbReference>
<organism evidence="3 4">
    <name type="scientific">Zasmidium cellare</name>
    <name type="common">Wine cellar mold</name>
    <name type="synonym">Racodium cellare</name>
    <dbReference type="NCBI Taxonomy" id="395010"/>
    <lineage>
        <taxon>Eukaryota</taxon>
        <taxon>Fungi</taxon>
        <taxon>Dikarya</taxon>
        <taxon>Ascomycota</taxon>
        <taxon>Pezizomycotina</taxon>
        <taxon>Dothideomycetes</taxon>
        <taxon>Dothideomycetidae</taxon>
        <taxon>Mycosphaerellales</taxon>
        <taxon>Mycosphaerellaceae</taxon>
        <taxon>Zasmidium</taxon>
    </lineage>
</organism>
<dbReference type="PRINTS" id="PR00081">
    <property type="entry name" value="GDHRDH"/>
</dbReference>
<evidence type="ECO:0000313" key="3">
    <source>
        <dbReference type="EMBL" id="KAK4505771.1"/>
    </source>
</evidence>
<evidence type="ECO:0000256" key="1">
    <source>
        <dbReference type="ARBA" id="ARBA00006484"/>
    </source>
</evidence>
<evidence type="ECO:0000313" key="4">
    <source>
        <dbReference type="Proteomes" id="UP001305779"/>
    </source>
</evidence>
<dbReference type="PANTHER" id="PTHR42760:SF37">
    <property type="entry name" value="CLAVALDEHYDE DEHYDROGENASE"/>
    <property type="match status" value="1"/>
</dbReference>
<dbReference type="PANTHER" id="PTHR42760">
    <property type="entry name" value="SHORT-CHAIN DEHYDROGENASES/REDUCTASES FAMILY MEMBER"/>
    <property type="match status" value="1"/>
</dbReference>
<comment type="similarity">
    <text evidence="1">Belongs to the short-chain dehydrogenases/reductases (SDR) family.</text>
</comment>
<keyword evidence="2" id="KW-0560">Oxidoreductase</keyword>
<name>A0ABR0EVX3_ZASCE</name>
<evidence type="ECO:0000256" key="2">
    <source>
        <dbReference type="ARBA" id="ARBA00023002"/>
    </source>
</evidence>
<dbReference type="Gene3D" id="3.40.50.720">
    <property type="entry name" value="NAD(P)-binding Rossmann-like Domain"/>
    <property type="match status" value="1"/>
</dbReference>
<dbReference type="EMBL" id="JAXOVC010000002">
    <property type="protein sequence ID" value="KAK4505771.1"/>
    <property type="molecule type" value="Genomic_DNA"/>
</dbReference>
<sequence>MADWRQPYPSFTKTYHHDQYPAIDPKQAALNCSKKIVLITGAGRGIGQAIAIAFAQASAKGIALLGRTKSTLEETAAKVKEVNSTTDVFITTADITSQPSVQASMDSVVSHFSAVPDVLVNNAGGAMGRGVLIDVDLSEFWKCQHLNILGPLTVSQAFLRANRTHTPDTPRTIINLPSGAAHLPYSPGGAAYMTSKLASTKITEILHYEHPEWNIFNMQPGVVATDLAREAGRKAPDDPRLPAGMAVWLSAHPEARELNGRFVWANWDVNELLGRKEEIQKGSLLNMWLRGWAEGVSAEELMGTAKSLIGNAQQKKE</sequence>
<keyword evidence="4" id="KW-1185">Reference proteome</keyword>
<comment type="caution">
    <text evidence="3">The sequence shown here is derived from an EMBL/GenBank/DDBJ whole genome shotgun (WGS) entry which is preliminary data.</text>
</comment>
<evidence type="ECO:0008006" key="5">
    <source>
        <dbReference type="Google" id="ProtNLM"/>
    </source>
</evidence>
<gene>
    <name evidence="3" type="ORF">PRZ48_003736</name>
</gene>
<reference evidence="3 4" key="1">
    <citation type="journal article" date="2023" name="G3 (Bethesda)">
        <title>A chromosome-level genome assembly of Zasmidium syzygii isolated from banana leaves.</title>
        <authorList>
            <person name="van Westerhoven A.C."/>
            <person name="Mehrabi R."/>
            <person name="Talebi R."/>
            <person name="Steentjes M.B.F."/>
            <person name="Corcolon B."/>
            <person name="Chong P.A."/>
            <person name="Kema G.H.J."/>
            <person name="Seidl M.F."/>
        </authorList>
    </citation>
    <scope>NUCLEOTIDE SEQUENCE [LARGE SCALE GENOMIC DNA]</scope>
    <source>
        <strain evidence="3 4">P124</strain>
    </source>
</reference>
<proteinExistence type="inferred from homology"/>
<dbReference type="InterPro" id="IPR002347">
    <property type="entry name" value="SDR_fam"/>
</dbReference>
<protein>
    <recommendedName>
        <fullName evidence="5">NAD(P)-binding protein</fullName>
    </recommendedName>
</protein>
<dbReference type="InterPro" id="IPR036291">
    <property type="entry name" value="NAD(P)-bd_dom_sf"/>
</dbReference>
<accession>A0ABR0EVX3</accession>
<dbReference type="CDD" id="cd05233">
    <property type="entry name" value="SDR_c"/>
    <property type="match status" value="1"/>
</dbReference>
<dbReference type="Pfam" id="PF00106">
    <property type="entry name" value="adh_short"/>
    <property type="match status" value="1"/>
</dbReference>
<dbReference type="SUPFAM" id="SSF51735">
    <property type="entry name" value="NAD(P)-binding Rossmann-fold domains"/>
    <property type="match status" value="1"/>
</dbReference>